<feature type="transmembrane region" description="Helical" evidence="1">
    <location>
        <begin position="114"/>
        <end position="137"/>
    </location>
</feature>
<dbReference type="EMBL" id="JAUSUZ010000001">
    <property type="protein sequence ID" value="MDQ0370034.1"/>
    <property type="molecule type" value="Genomic_DNA"/>
</dbReference>
<feature type="transmembrane region" description="Helical" evidence="1">
    <location>
        <begin position="79"/>
        <end position="102"/>
    </location>
</feature>
<evidence type="ECO:0000256" key="1">
    <source>
        <dbReference type="SAM" id="Phobius"/>
    </source>
</evidence>
<reference evidence="2 3" key="1">
    <citation type="submission" date="2023-07" db="EMBL/GenBank/DDBJ databases">
        <title>Sequencing the genomes of 1000 actinobacteria strains.</title>
        <authorList>
            <person name="Klenk H.-P."/>
        </authorList>
    </citation>
    <scope>NUCLEOTIDE SEQUENCE [LARGE SCALE GENOMIC DNA]</scope>
    <source>
        <strain evidence="2 3">DSM 44709</strain>
    </source>
</reference>
<gene>
    <name evidence="2" type="ORF">J2S42_006703</name>
</gene>
<keyword evidence="3" id="KW-1185">Reference proteome</keyword>
<organism evidence="2 3">
    <name type="scientific">Catenuloplanes indicus</name>
    <dbReference type="NCBI Taxonomy" id="137267"/>
    <lineage>
        <taxon>Bacteria</taxon>
        <taxon>Bacillati</taxon>
        <taxon>Actinomycetota</taxon>
        <taxon>Actinomycetes</taxon>
        <taxon>Micromonosporales</taxon>
        <taxon>Micromonosporaceae</taxon>
        <taxon>Catenuloplanes</taxon>
    </lineage>
</organism>
<comment type="caution">
    <text evidence="2">The sequence shown here is derived from an EMBL/GenBank/DDBJ whole genome shotgun (WGS) entry which is preliminary data.</text>
</comment>
<evidence type="ECO:0000313" key="3">
    <source>
        <dbReference type="Proteomes" id="UP001240236"/>
    </source>
</evidence>
<name>A0AAE3W7E4_9ACTN</name>
<proteinExistence type="predicted"/>
<keyword evidence="1" id="KW-1133">Transmembrane helix</keyword>
<sequence length="146" mass="15130">MYHPEADVPGRPLSRRHPAGAPVVLVPPAGACAVAEADETRYAGERSGPVPRGLTLFREHGVAWSRDKRRGHRGGMTDWLGIVVAAALVSLIPGVNQLAVAARHRSTRAMAGHAGRLAAVVVLIGLLVAGLGAVLIACETEPAALC</sequence>
<dbReference type="AlphaFoldDB" id="A0AAE3W7E4"/>
<accession>A0AAE3W7E4</accession>
<protein>
    <submittedName>
        <fullName evidence="2">Uncharacterized protein</fullName>
    </submittedName>
</protein>
<dbReference type="Proteomes" id="UP001240236">
    <property type="component" value="Unassembled WGS sequence"/>
</dbReference>
<keyword evidence="1" id="KW-0472">Membrane</keyword>
<dbReference type="RefSeq" id="WP_307245700.1">
    <property type="nucleotide sequence ID" value="NZ_JAUSUZ010000001.1"/>
</dbReference>
<keyword evidence="1" id="KW-0812">Transmembrane</keyword>
<evidence type="ECO:0000313" key="2">
    <source>
        <dbReference type="EMBL" id="MDQ0370034.1"/>
    </source>
</evidence>